<evidence type="ECO:0000313" key="2">
    <source>
        <dbReference type="EMBL" id="CAL0301657.1"/>
    </source>
</evidence>
<gene>
    <name evidence="2" type="ORF">LLUT_LOCUS2717</name>
</gene>
<dbReference type="AlphaFoldDB" id="A0AAV1VXM3"/>
<accession>A0AAV1VXM3</accession>
<feature type="chain" id="PRO_5043640160" evidence="1">
    <location>
        <begin position="21"/>
        <end position="181"/>
    </location>
</feature>
<dbReference type="Proteomes" id="UP001497480">
    <property type="component" value="Unassembled WGS sequence"/>
</dbReference>
<organism evidence="2 3">
    <name type="scientific">Lupinus luteus</name>
    <name type="common">European yellow lupine</name>
    <dbReference type="NCBI Taxonomy" id="3873"/>
    <lineage>
        <taxon>Eukaryota</taxon>
        <taxon>Viridiplantae</taxon>
        <taxon>Streptophyta</taxon>
        <taxon>Embryophyta</taxon>
        <taxon>Tracheophyta</taxon>
        <taxon>Spermatophyta</taxon>
        <taxon>Magnoliopsida</taxon>
        <taxon>eudicotyledons</taxon>
        <taxon>Gunneridae</taxon>
        <taxon>Pentapetalae</taxon>
        <taxon>rosids</taxon>
        <taxon>fabids</taxon>
        <taxon>Fabales</taxon>
        <taxon>Fabaceae</taxon>
        <taxon>Papilionoideae</taxon>
        <taxon>50 kb inversion clade</taxon>
        <taxon>genistoids sensu lato</taxon>
        <taxon>core genistoids</taxon>
        <taxon>Genisteae</taxon>
        <taxon>Lupinus</taxon>
    </lineage>
</organism>
<evidence type="ECO:0000313" key="3">
    <source>
        <dbReference type="Proteomes" id="UP001497480"/>
    </source>
</evidence>
<feature type="signal peptide" evidence="1">
    <location>
        <begin position="1"/>
        <end position="20"/>
    </location>
</feature>
<name>A0AAV1VXM3_LUPLU</name>
<dbReference type="CDD" id="cd14686">
    <property type="entry name" value="bZIP"/>
    <property type="match status" value="1"/>
</dbReference>
<keyword evidence="1" id="KW-0732">Signal</keyword>
<dbReference type="EMBL" id="CAXHTB010000002">
    <property type="protein sequence ID" value="CAL0301657.1"/>
    <property type="molecule type" value="Genomic_DNA"/>
</dbReference>
<keyword evidence="3" id="KW-1185">Reference proteome</keyword>
<reference evidence="2 3" key="1">
    <citation type="submission" date="2024-03" db="EMBL/GenBank/DDBJ databases">
        <authorList>
            <person name="Martinez-Hernandez J."/>
        </authorList>
    </citation>
    <scope>NUCLEOTIDE SEQUENCE [LARGE SCALE GENOMIC DNA]</scope>
</reference>
<sequence length="181" mass="20715">MVFSLYIYMGLFCFIGGMEGFGSSYSWNGGGWQQIPPGPSNINEIYGSNSNGIPIVEGGVSNPFMYDVPNDPVQERRAANRQYSETYRRKKQEHVQHLEQLEKSLNGTLSNNTPQFGYHRGLESHYDAEGNSLAQTYYTMTSNYQYVEADIDMYASQLKDQKLMHEVYEALKPEMKKYQGK</sequence>
<comment type="caution">
    <text evidence="2">The sequence shown here is derived from an EMBL/GenBank/DDBJ whole genome shotgun (WGS) entry which is preliminary data.</text>
</comment>
<protein>
    <submittedName>
        <fullName evidence="2">Uncharacterized protein</fullName>
    </submittedName>
</protein>
<evidence type="ECO:0000256" key="1">
    <source>
        <dbReference type="SAM" id="SignalP"/>
    </source>
</evidence>
<proteinExistence type="predicted"/>